<proteinExistence type="predicted"/>
<organism evidence="1 2">
    <name type="scientific">Gigaspora rosea</name>
    <dbReference type="NCBI Taxonomy" id="44941"/>
    <lineage>
        <taxon>Eukaryota</taxon>
        <taxon>Fungi</taxon>
        <taxon>Fungi incertae sedis</taxon>
        <taxon>Mucoromycota</taxon>
        <taxon>Glomeromycotina</taxon>
        <taxon>Glomeromycetes</taxon>
        <taxon>Diversisporales</taxon>
        <taxon>Gigasporaceae</taxon>
        <taxon>Gigaspora</taxon>
    </lineage>
</organism>
<sequence>MSNNFLEEHKSAKELLLKNSPFEFNDYLDKRRPYKEDTFNEKEVSSLSGLYEEFKNIVNQLNEEDLKQFILITSIQDIIVFDQVMIDKIKNLPKGKPVSVQNFIENKLSEFEVLLNDNYVNLPEYVQVYIIKNRFQYKQNLYINSKVSVKNFHDINNTYDSLIRNLDENIKKCFVNALMYQDFVLICEFMKEFN</sequence>
<keyword evidence="2" id="KW-1185">Reference proteome</keyword>
<accession>A0A397VXS7</accession>
<evidence type="ECO:0000313" key="1">
    <source>
        <dbReference type="EMBL" id="RIB25789.1"/>
    </source>
</evidence>
<dbReference type="Proteomes" id="UP000266673">
    <property type="component" value="Unassembled WGS sequence"/>
</dbReference>
<comment type="caution">
    <text evidence="1">The sequence shown here is derived from an EMBL/GenBank/DDBJ whole genome shotgun (WGS) entry which is preliminary data.</text>
</comment>
<dbReference type="AlphaFoldDB" id="A0A397VXS7"/>
<protein>
    <submittedName>
        <fullName evidence="1">Uncharacterized protein</fullName>
    </submittedName>
</protein>
<evidence type="ECO:0000313" key="2">
    <source>
        <dbReference type="Proteomes" id="UP000266673"/>
    </source>
</evidence>
<gene>
    <name evidence="1" type="ORF">C2G38_2165137</name>
</gene>
<dbReference type="OrthoDB" id="2453115at2759"/>
<dbReference type="EMBL" id="QKWP01000162">
    <property type="protein sequence ID" value="RIB25789.1"/>
    <property type="molecule type" value="Genomic_DNA"/>
</dbReference>
<name>A0A397VXS7_9GLOM</name>
<reference evidence="1 2" key="1">
    <citation type="submission" date="2018-06" db="EMBL/GenBank/DDBJ databases">
        <title>Comparative genomics reveals the genomic features of Rhizophagus irregularis, R. cerebriforme, R. diaphanum and Gigaspora rosea, and their symbiotic lifestyle signature.</title>
        <authorList>
            <person name="Morin E."/>
            <person name="San Clemente H."/>
            <person name="Chen E.C.H."/>
            <person name="De La Providencia I."/>
            <person name="Hainaut M."/>
            <person name="Kuo A."/>
            <person name="Kohler A."/>
            <person name="Murat C."/>
            <person name="Tang N."/>
            <person name="Roy S."/>
            <person name="Loubradou J."/>
            <person name="Henrissat B."/>
            <person name="Grigoriev I.V."/>
            <person name="Corradi N."/>
            <person name="Roux C."/>
            <person name="Martin F.M."/>
        </authorList>
    </citation>
    <scope>NUCLEOTIDE SEQUENCE [LARGE SCALE GENOMIC DNA]</scope>
    <source>
        <strain evidence="1 2">DAOM 194757</strain>
    </source>
</reference>